<evidence type="ECO:0000313" key="2">
    <source>
        <dbReference type="Proteomes" id="UP000276834"/>
    </source>
</evidence>
<dbReference type="AlphaFoldDB" id="A0A3L8SWY6"/>
<dbReference type="EMBL" id="QUSF01000004">
    <property type="protein sequence ID" value="RLW10278.1"/>
    <property type="molecule type" value="Genomic_DNA"/>
</dbReference>
<gene>
    <name evidence="1" type="ORF">DV515_00001997</name>
</gene>
<accession>A0A3L8SWY6</accession>
<organism evidence="1 2">
    <name type="scientific">Chloebia gouldiae</name>
    <name type="common">Gouldian finch</name>
    <name type="synonym">Erythrura gouldiae</name>
    <dbReference type="NCBI Taxonomy" id="44316"/>
    <lineage>
        <taxon>Eukaryota</taxon>
        <taxon>Metazoa</taxon>
        <taxon>Chordata</taxon>
        <taxon>Craniata</taxon>
        <taxon>Vertebrata</taxon>
        <taxon>Euteleostomi</taxon>
        <taxon>Archelosauria</taxon>
        <taxon>Archosauria</taxon>
        <taxon>Dinosauria</taxon>
        <taxon>Saurischia</taxon>
        <taxon>Theropoda</taxon>
        <taxon>Coelurosauria</taxon>
        <taxon>Aves</taxon>
        <taxon>Neognathae</taxon>
        <taxon>Neoaves</taxon>
        <taxon>Telluraves</taxon>
        <taxon>Australaves</taxon>
        <taxon>Passeriformes</taxon>
        <taxon>Passeroidea</taxon>
        <taxon>Passeridae</taxon>
        <taxon>Chloebia</taxon>
    </lineage>
</organism>
<dbReference type="Proteomes" id="UP000276834">
    <property type="component" value="Unassembled WGS sequence"/>
</dbReference>
<proteinExistence type="predicted"/>
<protein>
    <submittedName>
        <fullName evidence="1">Uncharacterized protein</fullName>
    </submittedName>
</protein>
<name>A0A3L8SWY6_CHLGU</name>
<evidence type="ECO:0000313" key="1">
    <source>
        <dbReference type="EMBL" id="RLW10278.1"/>
    </source>
</evidence>
<keyword evidence="2" id="KW-1185">Reference proteome</keyword>
<dbReference type="OrthoDB" id="10456784at2759"/>
<comment type="caution">
    <text evidence="1">The sequence shown here is derived from an EMBL/GenBank/DDBJ whole genome shotgun (WGS) entry which is preliminary data.</text>
</comment>
<sequence length="131" mass="14960">MEKWEHDWAGCLRKRMVQSVLEQGQNCLMLAREVLGLERVLQTAACAASFARSPGQMPNSFQELGAQRGGLLKQQGLSLAQHTDSYDYNFLILQMEHKMLMTGFSRWATEPTLWLAMHFHCCSLCITEHTQ</sequence>
<reference evidence="1 2" key="1">
    <citation type="journal article" date="2018" name="Proc. R. Soc. B">
        <title>A non-coding region near Follistatin controls head colour polymorphism in the Gouldian finch.</title>
        <authorList>
            <person name="Toomey M.B."/>
            <person name="Marques C.I."/>
            <person name="Andrade P."/>
            <person name="Araujo P.M."/>
            <person name="Sabatino S."/>
            <person name="Gazda M.A."/>
            <person name="Afonso S."/>
            <person name="Lopes R.J."/>
            <person name="Corbo J.C."/>
            <person name="Carneiro M."/>
        </authorList>
    </citation>
    <scope>NUCLEOTIDE SEQUENCE [LARGE SCALE GENOMIC DNA]</scope>
    <source>
        <strain evidence="1">Red01</strain>
        <tissue evidence="1">Muscle</tissue>
    </source>
</reference>